<protein>
    <submittedName>
        <fullName evidence="2">Uncharacterized protein</fullName>
    </submittedName>
</protein>
<proteinExistence type="predicted"/>
<reference evidence="2" key="1">
    <citation type="journal article" date="2020" name="Nature">
        <title>Giant virus diversity and host interactions through global metagenomics.</title>
        <authorList>
            <person name="Schulz F."/>
            <person name="Roux S."/>
            <person name="Paez-Espino D."/>
            <person name="Jungbluth S."/>
            <person name="Walsh D.A."/>
            <person name="Denef V.J."/>
            <person name="McMahon K.D."/>
            <person name="Konstantinidis K.T."/>
            <person name="Eloe-Fadrosh E.A."/>
            <person name="Kyrpides N.C."/>
            <person name="Woyke T."/>
        </authorList>
    </citation>
    <scope>NUCLEOTIDE SEQUENCE</scope>
    <source>
        <strain evidence="2">GVMAG-M-3300023184-13</strain>
    </source>
</reference>
<dbReference type="AlphaFoldDB" id="A0A6C0HL38"/>
<name>A0A6C0HL38_9ZZZZ</name>
<evidence type="ECO:0000256" key="1">
    <source>
        <dbReference type="SAM" id="MobiDB-lite"/>
    </source>
</evidence>
<sequence length="184" mass="20854">MVTKTSKSSKSSKGKNSIKSESICGPDLSKLKGIPKVEKAKYKLLADLRDGCLNYEKCSKSKCDYIDMDLKNELVKQDIHKVMTTVEKCIKNKDRIKCALDKYAKLSPKLKIITGKVKTCKQETCKDESDKMIALANNMVKNATIKHEVTKHMKLLKKIGKSKSMKKMFLKIMKTKTKTKTKSK</sequence>
<accession>A0A6C0HL38</accession>
<evidence type="ECO:0000313" key="2">
    <source>
        <dbReference type="EMBL" id="QHT81381.1"/>
    </source>
</evidence>
<feature type="region of interest" description="Disordered" evidence="1">
    <location>
        <begin position="1"/>
        <end position="27"/>
    </location>
</feature>
<organism evidence="2">
    <name type="scientific">viral metagenome</name>
    <dbReference type="NCBI Taxonomy" id="1070528"/>
    <lineage>
        <taxon>unclassified sequences</taxon>
        <taxon>metagenomes</taxon>
        <taxon>organismal metagenomes</taxon>
    </lineage>
</organism>
<dbReference type="EMBL" id="MN739981">
    <property type="protein sequence ID" value="QHT81381.1"/>
    <property type="molecule type" value="Genomic_DNA"/>
</dbReference>
<feature type="compositionally biased region" description="Low complexity" evidence="1">
    <location>
        <begin position="1"/>
        <end position="22"/>
    </location>
</feature>